<dbReference type="GO" id="GO:0005524">
    <property type="term" value="F:ATP binding"/>
    <property type="evidence" value="ECO:0007669"/>
    <property type="project" value="UniProtKB-KW"/>
</dbReference>
<dbReference type="InterPro" id="IPR000719">
    <property type="entry name" value="Prot_kinase_dom"/>
</dbReference>
<evidence type="ECO:0000313" key="7">
    <source>
        <dbReference type="EMBL" id="KHJ95044.1"/>
    </source>
</evidence>
<dbReference type="PANTHER" id="PTHR11584:SF369">
    <property type="entry name" value="MITOGEN-ACTIVATED PROTEIN KINASE KINASE KINASE 19-RELATED"/>
    <property type="match status" value="1"/>
</dbReference>
<sequence length="95" mass="10674">MAEDGRYRGYGRAVDIWSIGCVVLQMSTGRPPWPQAHPYQIVMHVCQGGLPAYPTPIGPLLKNFLDSCFVFDPDKRKSARQLLQDPFANLHVSVF</sequence>
<dbReference type="SUPFAM" id="SSF56112">
    <property type="entry name" value="Protein kinase-like (PK-like)"/>
    <property type="match status" value="1"/>
</dbReference>
<reference evidence="7 8" key="1">
    <citation type="submission" date="2014-03" db="EMBL/GenBank/DDBJ databases">
        <title>Draft genome of the hookworm Oesophagostomum dentatum.</title>
        <authorList>
            <person name="Mitreva M."/>
        </authorList>
    </citation>
    <scope>NUCLEOTIDE SEQUENCE [LARGE SCALE GENOMIC DNA]</scope>
    <source>
        <strain evidence="7 8">OD-Hann</strain>
    </source>
</reference>
<keyword evidence="3" id="KW-0547">Nucleotide-binding</keyword>
<keyword evidence="4" id="KW-0418">Kinase</keyword>
<evidence type="ECO:0000256" key="2">
    <source>
        <dbReference type="ARBA" id="ARBA00022679"/>
    </source>
</evidence>
<evidence type="ECO:0000313" key="8">
    <source>
        <dbReference type="Proteomes" id="UP000053660"/>
    </source>
</evidence>
<dbReference type="InterPro" id="IPR011009">
    <property type="entry name" value="Kinase-like_dom_sf"/>
</dbReference>
<feature type="domain" description="Protein kinase" evidence="6">
    <location>
        <begin position="1"/>
        <end position="88"/>
    </location>
</feature>
<keyword evidence="5" id="KW-0067">ATP-binding</keyword>
<dbReference type="EMBL" id="KN550100">
    <property type="protein sequence ID" value="KHJ95044.1"/>
    <property type="molecule type" value="Genomic_DNA"/>
</dbReference>
<accession>A0A0B1TCN8</accession>
<dbReference type="Gene3D" id="1.10.510.10">
    <property type="entry name" value="Transferase(Phosphotransferase) domain 1"/>
    <property type="match status" value="1"/>
</dbReference>
<evidence type="ECO:0000256" key="4">
    <source>
        <dbReference type="ARBA" id="ARBA00022777"/>
    </source>
</evidence>
<proteinExistence type="predicted"/>
<gene>
    <name evidence="7" type="ORF">OESDEN_05017</name>
</gene>
<protein>
    <recommendedName>
        <fullName evidence="6">Protein kinase domain-containing protein</fullName>
    </recommendedName>
</protein>
<evidence type="ECO:0000256" key="3">
    <source>
        <dbReference type="ARBA" id="ARBA00022741"/>
    </source>
</evidence>
<keyword evidence="1" id="KW-0723">Serine/threonine-protein kinase</keyword>
<keyword evidence="8" id="KW-1185">Reference proteome</keyword>
<evidence type="ECO:0000259" key="6">
    <source>
        <dbReference type="PROSITE" id="PS50011"/>
    </source>
</evidence>
<dbReference type="PANTHER" id="PTHR11584">
    <property type="entry name" value="SERINE/THREONINE PROTEIN KINASE"/>
    <property type="match status" value="1"/>
</dbReference>
<organism evidence="7 8">
    <name type="scientific">Oesophagostomum dentatum</name>
    <name type="common">Nodular worm</name>
    <dbReference type="NCBI Taxonomy" id="61180"/>
    <lineage>
        <taxon>Eukaryota</taxon>
        <taxon>Metazoa</taxon>
        <taxon>Ecdysozoa</taxon>
        <taxon>Nematoda</taxon>
        <taxon>Chromadorea</taxon>
        <taxon>Rhabditida</taxon>
        <taxon>Rhabditina</taxon>
        <taxon>Rhabditomorpha</taxon>
        <taxon>Strongyloidea</taxon>
        <taxon>Strongylidae</taxon>
        <taxon>Oesophagostomum</taxon>
    </lineage>
</organism>
<dbReference type="Proteomes" id="UP000053660">
    <property type="component" value="Unassembled WGS sequence"/>
</dbReference>
<evidence type="ECO:0000256" key="1">
    <source>
        <dbReference type="ARBA" id="ARBA00022527"/>
    </source>
</evidence>
<name>A0A0B1TCN8_OESDE</name>
<dbReference type="AlphaFoldDB" id="A0A0B1TCN8"/>
<dbReference type="OrthoDB" id="1043025at2759"/>
<keyword evidence="2" id="KW-0808">Transferase</keyword>
<dbReference type="Pfam" id="PF00069">
    <property type="entry name" value="Pkinase"/>
    <property type="match status" value="1"/>
</dbReference>
<dbReference type="GO" id="GO:0004674">
    <property type="term" value="F:protein serine/threonine kinase activity"/>
    <property type="evidence" value="ECO:0007669"/>
    <property type="project" value="UniProtKB-KW"/>
</dbReference>
<evidence type="ECO:0000256" key="5">
    <source>
        <dbReference type="ARBA" id="ARBA00022840"/>
    </source>
</evidence>
<dbReference type="PROSITE" id="PS50011">
    <property type="entry name" value="PROTEIN_KINASE_DOM"/>
    <property type="match status" value="1"/>
</dbReference>